<evidence type="ECO:0000256" key="5">
    <source>
        <dbReference type="ARBA" id="ARBA00022884"/>
    </source>
</evidence>
<accession>A0A2A9MIW0</accession>
<dbReference type="KEGG" id="bbes:BESB_043830"/>
<dbReference type="RefSeq" id="XP_029220200.1">
    <property type="nucleotide sequence ID" value="XM_029362834.1"/>
</dbReference>
<dbReference type="AlphaFoldDB" id="A0A2A9MIW0"/>
<dbReference type="Gene3D" id="3.30.420.100">
    <property type="match status" value="1"/>
</dbReference>
<dbReference type="PRINTS" id="PR00058">
    <property type="entry name" value="RIBOSOMALL5"/>
</dbReference>
<dbReference type="PANTHER" id="PTHR23410">
    <property type="entry name" value="RIBOSOMAL PROTEIN L5-RELATED"/>
    <property type="match status" value="1"/>
</dbReference>
<dbReference type="STRING" id="94643.A0A2A9MIW0"/>
<keyword evidence="4" id="KW-0963">Cytoplasm</keyword>
<dbReference type="Proteomes" id="UP000224006">
    <property type="component" value="Chromosome III"/>
</dbReference>
<protein>
    <submittedName>
        <fullName evidence="10">Ribosomal protein RPL5</fullName>
    </submittedName>
</protein>
<keyword evidence="8" id="KW-0687">Ribonucleoprotein</keyword>
<feature type="domain" description="Large ribosomal subunit protein uL18 C-terminal eukaryotes" evidence="9">
    <location>
        <begin position="240"/>
        <end position="304"/>
    </location>
</feature>
<evidence type="ECO:0000259" key="9">
    <source>
        <dbReference type="Pfam" id="PF14204"/>
    </source>
</evidence>
<dbReference type="GO" id="GO:0000027">
    <property type="term" value="P:ribosomal large subunit assembly"/>
    <property type="evidence" value="ECO:0007669"/>
    <property type="project" value="TreeGrafter"/>
</dbReference>
<evidence type="ECO:0000256" key="4">
    <source>
        <dbReference type="ARBA" id="ARBA00022490"/>
    </source>
</evidence>
<dbReference type="GO" id="GO:0008097">
    <property type="term" value="F:5S rRNA binding"/>
    <property type="evidence" value="ECO:0007669"/>
    <property type="project" value="InterPro"/>
</dbReference>
<gene>
    <name evidence="10" type="ORF">BESB_043830</name>
</gene>
<keyword evidence="6 10" id="KW-0689">Ribosomal protein</keyword>
<dbReference type="PANTHER" id="PTHR23410:SF12">
    <property type="entry name" value="LARGE RIBOSOMAL SUBUNIT PROTEIN UL18"/>
    <property type="match status" value="1"/>
</dbReference>
<dbReference type="GO" id="GO:0005634">
    <property type="term" value="C:nucleus"/>
    <property type="evidence" value="ECO:0007669"/>
    <property type="project" value="UniProtKB-SubCell"/>
</dbReference>
<evidence type="ECO:0000256" key="8">
    <source>
        <dbReference type="ARBA" id="ARBA00023274"/>
    </source>
</evidence>
<evidence type="ECO:0000256" key="3">
    <source>
        <dbReference type="ARBA" id="ARBA00007116"/>
    </source>
</evidence>
<reference evidence="10 11" key="1">
    <citation type="submission" date="2017-09" db="EMBL/GenBank/DDBJ databases">
        <title>Genome sequencing of Besnoitia besnoiti strain Bb-Ger1.</title>
        <authorList>
            <person name="Schares G."/>
            <person name="Venepally P."/>
            <person name="Lorenzi H.A."/>
        </authorList>
    </citation>
    <scope>NUCLEOTIDE SEQUENCE [LARGE SCALE GENOMIC DNA]</scope>
    <source>
        <strain evidence="10 11">Bb-Ger1</strain>
    </source>
</reference>
<comment type="caution">
    <text evidence="10">The sequence shown here is derived from an EMBL/GenBank/DDBJ whole genome shotgun (WGS) entry which is preliminary data.</text>
</comment>
<dbReference type="EMBL" id="NWUJ01000003">
    <property type="protein sequence ID" value="PFH36191.1"/>
    <property type="molecule type" value="Genomic_DNA"/>
</dbReference>
<dbReference type="GeneID" id="40309313"/>
<keyword evidence="7" id="KW-0539">Nucleus</keyword>
<keyword evidence="11" id="KW-1185">Reference proteome</keyword>
<dbReference type="GO" id="GO:0003735">
    <property type="term" value="F:structural constituent of ribosome"/>
    <property type="evidence" value="ECO:0007669"/>
    <property type="project" value="InterPro"/>
</dbReference>
<dbReference type="InterPro" id="IPR057268">
    <property type="entry name" value="Ribosomal_L18"/>
</dbReference>
<proteinExistence type="inferred from homology"/>
<dbReference type="VEuPathDB" id="ToxoDB:BESB_043830"/>
<evidence type="ECO:0000256" key="7">
    <source>
        <dbReference type="ARBA" id="ARBA00023242"/>
    </source>
</evidence>
<dbReference type="CDD" id="cd00432">
    <property type="entry name" value="Ribosomal_L18_L5e"/>
    <property type="match status" value="1"/>
</dbReference>
<evidence type="ECO:0000313" key="11">
    <source>
        <dbReference type="Proteomes" id="UP000224006"/>
    </source>
</evidence>
<dbReference type="FunFam" id="3.30.420.100:FF:000002">
    <property type="entry name" value="60S ribosomal protein L5"/>
    <property type="match status" value="1"/>
</dbReference>
<evidence type="ECO:0000313" key="10">
    <source>
        <dbReference type="EMBL" id="PFH36191.1"/>
    </source>
</evidence>
<dbReference type="GO" id="GO:0022625">
    <property type="term" value="C:cytosolic large ribosomal subunit"/>
    <property type="evidence" value="ECO:0007669"/>
    <property type="project" value="TreeGrafter"/>
</dbReference>
<dbReference type="GO" id="GO:0006412">
    <property type="term" value="P:translation"/>
    <property type="evidence" value="ECO:0007669"/>
    <property type="project" value="InterPro"/>
</dbReference>
<comment type="similarity">
    <text evidence="3">Belongs to the universal ribosomal protein uL18 family.</text>
</comment>
<evidence type="ECO:0000256" key="6">
    <source>
        <dbReference type="ARBA" id="ARBA00022980"/>
    </source>
</evidence>
<dbReference type="InterPro" id="IPR005485">
    <property type="entry name" value="Rbsml_uL18_euk_arch"/>
</dbReference>
<evidence type="ECO:0000256" key="2">
    <source>
        <dbReference type="ARBA" id="ARBA00004496"/>
    </source>
</evidence>
<sequence>MAFVKALKNKAYFKRYQVKYRRRRQGKTDYAARRALVLQDRNKYNAHKHRLVVRLTNKRIICQIVYSTIEGDRVICSAESTELPRYGVKIGLTNYAAAYCTGLLLARRMLKTLGLQDSFKGVDEATGEEFHIEENFDERRPFKVLLDVGIVRTTVGNRVFGAMKGAADGGLHVPHGIKKFPGYSKPEGEGEGSYDPEAHRARILGLHVADYMRQLKEEDPERYSVQFSQYIKNKIDADDIEAMYKNAHAKIRENPDAVKKERATKAQHVRQGNVIKTAKGQYVRNVKLTKAQRRERVQQKIALVAEQMAAEA</sequence>
<name>A0A2A9MIW0_BESBE</name>
<keyword evidence="5" id="KW-0694">RNA-binding</keyword>
<dbReference type="OrthoDB" id="1618453at2759"/>
<dbReference type="Pfam" id="PF17144">
    <property type="entry name" value="Ribosomal_L5e"/>
    <property type="match status" value="1"/>
</dbReference>
<dbReference type="InterPro" id="IPR025607">
    <property type="entry name" value="Ribosomal_uL18_C_euk"/>
</dbReference>
<dbReference type="SUPFAM" id="SSF53137">
    <property type="entry name" value="Translational machinery components"/>
    <property type="match status" value="1"/>
</dbReference>
<organism evidence="10 11">
    <name type="scientific">Besnoitia besnoiti</name>
    <name type="common">Apicomplexan protozoan</name>
    <dbReference type="NCBI Taxonomy" id="94643"/>
    <lineage>
        <taxon>Eukaryota</taxon>
        <taxon>Sar</taxon>
        <taxon>Alveolata</taxon>
        <taxon>Apicomplexa</taxon>
        <taxon>Conoidasida</taxon>
        <taxon>Coccidia</taxon>
        <taxon>Eucoccidiorida</taxon>
        <taxon>Eimeriorina</taxon>
        <taxon>Sarcocystidae</taxon>
        <taxon>Besnoitia</taxon>
    </lineage>
</organism>
<evidence type="ECO:0000256" key="1">
    <source>
        <dbReference type="ARBA" id="ARBA00004123"/>
    </source>
</evidence>
<comment type="subcellular location">
    <subcellularLocation>
        <location evidence="2">Cytoplasm</location>
    </subcellularLocation>
    <subcellularLocation>
        <location evidence="1">Nucleus</location>
    </subcellularLocation>
</comment>
<dbReference type="HAMAP" id="MF_01337_A">
    <property type="entry name" value="Ribosomal_uL18_A"/>
    <property type="match status" value="1"/>
</dbReference>
<dbReference type="Pfam" id="PF14204">
    <property type="entry name" value="Ribosomal_L18_c"/>
    <property type="match status" value="1"/>
</dbReference>